<evidence type="ECO:0000313" key="8">
    <source>
        <dbReference type="Proteomes" id="UP000235728"/>
    </source>
</evidence>
<evidence type="ECO:0000256" key="1">
    <source>
        <dbReference type="ARBA" id="ARBA00022527"/>
    </source>
</evidence>
<evidence type="ECO:0000256" key="4">
    <source>
        <dbReference type="ARBA" id="ARBA00022777"/>
    </source>
</evidence>
<dbReference type="EMBL" id="MRVG01000011">
    <property type="protein sequence ID" value="PMB64915.1"/>
    <property type="molecule type" value="Genomic_DNA"/>
</dbReference>
<organism evidence="7 8">
    <name type="scientific">Beauveria bassiana</name>
    <name type="common">White muscardine disease fungus</name>
    <name type="synonym">Tritirachium shiotae</name>
    <dbReference type="NCBI Taxonomy" id="176275"/>
    <lineage>
        <taxon>Eukaryota</taxon>
        <taxon>Fungi</taxon>
        <taxon>Dikarya</taxon>
        <taxon>Ascomycota</taxon>
        <taxon>Pezizomycotina</taxon>
        <taxon>Sordariomycetes</taxon>
        <taxon>Hypocreomycetidae</taxon>
        <taxon>Hypocreales</taxon>
        <taxon>Cordycipitaceae</taxon>
        <taxon>Beauveria</taxon>
    </lineage>
</organism>
<dbReference type="InterPro" id="IPR011009">
    <property type="entry name" value="Kinase-like_dom_sf"/>
</dbReference>
<dbReference type="InterPro" id="IPR000719">
    <property type="entry name" value="Prot_kinase_dom"/>
</dbReference>
<evidence type="ECO:0000313" key="7">
    <source>
        <dbReference type="EMBL" id="PMB64915.1"/>
    </source>
</evidence>
<dbReference type="Proteomes" id="UP000235728">
    <property type="component" value="Unassembled WGS sequence"/>
</dbReference>
<evidence type="ECO:0000256" key="5">
    <source>
        <dbReference type="ARBA" id="ARBA00022840"/>
    </source>
</evidence>
<feature type="domain" description="Protein kinase" evidence="6">
    <location>
        <begin position="1"/>
        <end position="131"/>
    </location>
</feature>
<protein>
    <submittedName>
        <fullName evidence="7">Serine/threonine-protein kinase ppk5</fullName>
    </submittedName>
</protein>
<sequence length="135" mass="15693">MEWDSQIDIWSIGLMVWDLVEGGRLFRAVKGGHLNDEQHLAEMVSLLGPPPKAFLQRSSKCRQYWDSEGEPAKNQSNWIAATQIPVQSLESREKRLNGEDKALMLQFVRKILRWLPEDRSSAQDLFEDKFFTQNM</sequence>
<dbReference type="PANTHER" id="PTHR45646">
    <property type="entry name" value="SERINE/THREONINE-PROTEIN KINASE DOA-RELATED"/>
    <property type="match status" value="1"/>
</dbReference>
<dbReference type="GO" id="GO:0005524">
    <property type="term" value="F:ATP binding"/>
    <property type="evidence" value="ECO:0007669"/>
    <property type="project" value="UniProtKB-KW"/>
</dbReference>
<dbReference type="PROSITE" id="PS50011">
    <property type="entry name" value="PROTEIN_KINASE_DOM"/>
    <property type="match status" value="1"/>
</dbReference>
<accession>A0A2N6NCA5</accession>
<dbReference type="Gene3D" id="1.10.510.10">
    <property type="entry name" value="Transferase(Phosphotransferase) domain 1"/>
    <property type="match status" value="1"/>
</dbReference>
<dbReference type="GO" id="GO:0004674">
    <property type="term" value="F:protein serine/threonine kinase activity"/>
    <property type="evidence" value="ECO:0007669"/>
    <property type="project" value="UniProtKB-KW"/>
</dbReference>
<proteinExistence type="predicted"/>
<keyword evidence="4 7" id="KW-0418">Kinase</keyword>
<comment type="caution">
    <text evidence="7">The sequence shown here is derived from an EMBL/GenBank/DDBJ whole genome shotgun (WGS) entry which is preliminary data.</text>
</comment>
<dbReference type="AlphaFoldDB" id="A0A2N6NCA5"/>
<keyword evidence="3" id="KW-0547">Nucleotide-binding</keyword>
<keyword evidence="5" id="KW-0067">ATP-binding</keyword>
<dbReference type="OMA" id="CAGSQRR"/>
<reference evidence="7 8" key="1">
    <citation type="journal article" date="2016" name="Appl. Microbiol. Biotechnol.">
        <title>Characterization of T-DNA insertion mutants with decreased virulence in the entomopathogenic fungus Beauveria bassiana JEF-007.</title>
        <authorList>
            <person name="Kim S."/>
            <person name="Lee S.J."/>
            <person name="Nai Y.S."/>
            <person name="Yu J.S."/>
            <person name="Lee M.R."/>
            <person name="Yang Y.T."/>
            <person name="Kim J.S."/>
        </authorList>
    </citation>
    <scope>NUCLEOTIDE SEQUENCE [LARGE SCALE GENOMIC DNA]</scope>
    <source>
        <strain evidence="7 8">JEF-007</strain>
    </source>
</reference>
<dbReference type="SUPFAM" id="SSF56112">
    <property type="entry name" value="Protein kinase-like (PK-like)"/>
    <property type="match status" value="1"/>
</dbReference>
<dbReference type="GO" id="GO:0005634">
    <property type="term" value="C:nucleus"/>
    <property type="evidence" value="ECO:0007669"/>
    <property type="project" value="TreeGrafter"/>
</dbReference>
<evidence type="ECO:0000259" key="6">
    <source>
        <dbReference type="PROSITE" id="PS50011"/>
    </source>
</evidence>
<dbReference type="PANTHER" id="PTHR45646:SF11">
    <property type="entry name" value="SERINE_THREONINE-PROTEIN KINASE DOA"/>
    <property type="match status" value="1"/>
</dbReference>
<dbReference type="GO" id="GO:0043484">
    <property type="term" value="P:regulation of RNA splicing"/>
    <property type="evidence" value="ECO:0007669"/>
    <property type="project" value="TreeGrafter"/>
</dbReference>
<keyword evidence="2" id="KW-0808">Transferase</keyword>
<keyword evidence="1" id="KW-0723">Serine/threonine-protein kinase</keyword>
<evidence type="ECO:0000256" key="2">
    <source>
        <dbReference type="ARBA" id="ARBA00022679"/>
    </source>
</evidence>
<evidence type="ECO:0000256" key="3">
    <source>
        <dbReference type="ARBA" id="ARBA00022741"/>
    </source>
</evidence>
<gene>
    <name evidence="7" type="primary">ppk5</name>
    <name evidence="7" type="ORF">BM221_009102</name>
</gene>
<name>A0A2N6NCA5_BEABA</name>
<dbReference type="InterPro" id="IPR051175">
    <property type="entry name" value="CLK_kinases"/>
</dbReference>